<gene>
    <name evidence="1" type="ORF">LJAJCFKK_00007</name>
</gene>
<dbReference type="AlphaFoldDB" id="A0A7G9YDS2"/>
<dbReference type="CDD" id="cd18699">
    <property type="entry name" value="PIN_VapC_like"/>
    <property type="match status" value="1"/>
</dbReference>
<evidence type="ECO:0008006" key="2">
    <source>
        <dbReference type="Google" id="ProtNLM"/>
    </source>
</evidence>
<organism evidence="1">
    <name type="scientific">Candidatus Methanogaster sp. ANME-2c ERB4</name>
    <dbReference type="NCBI Taxonomy" id="2759911"/>
    <lineage>
        <taxon>Archaea</taxon>
        <taxon>Methanobacteriati</taxon>
        <taxon>Methanobacteriota</taxon>
        <taxon>Stenosarchaea group</taxon>
        <taxon>Methanomicrobia</taxon>
        <taxon>Methanosarcinales</taxon>
        <taxon>ANME-2 cluster</taxon>
        <taxon>Candidatus Methanogasteraceae</taxon>
        <taxon>Candidatus Methanogaster</taxon>
    </lineage>
</organism>
<evidence type="ECO:0000313" key="1">
    <source>
        <dbReference type="EMBL" id="QNO46156.1"/>
    </source>
</evidence>
<protein>
    <recommendedName>
        <fullName evidence="2">N-acetyltransferase domain-containing protein</fullName>
    </recommendedName>
</protein>
<proteinExistence type="predicted"/>
<dbReference type="EMBL" id="MT631170">
    <property type="protein sequence ID" value="QNO46156.1"/>
    <property type="molecule type" value="Genomic_DNA"/>
</dbReference>
<name>A0A7G9YDS2_9EURY</name>
<reference evidence="1" key="1">
    <citation type="submission" date="2020-06" db="EMBL/GenBank/DDBJ databases">
        <title>Unique genomic features of the anaerobic methanotrophic archaea.</title>
        <authorList>
            <person name="Chadwick G.L."/>
            <person name="Skennerton C.T."/>
            <person name="Laso-Perez R."/>
            <person name="Leu A.O."/>
            <person name="Speth D.R."/>
            <person name="Yu H."/>
            <person name="Morgan-Lang C."/>
            <person name="Hatzenpichler R."/>
            <person name="Goudeau D."/>
            <person name="Malmstrom R."/>
            <person name="Brazelton W.J."/>
            <person name="Woyke T."/>
            <person name="Hallam S.J."/>
            <person name="Tyson G.W."/>
            <person name="Wegener G."/>
            <person name="Boetius A."/>
            <person name="Orphan V."/>
        </authorList>
    </citation>
    <scope>NUCLEOTIDE SEQUENCE</scope>
</reference>
<accession>A0A7G9YDS2</accession>
<sequence>MRILIDTNIFIYSEDDHVLSSNLQNVLKILNSLNVEILLHPKSIEEIKRDRNEDRKKVMLSKIHTYPSLKSPPDLNKDTNFLSVVGHSTKPNECVDNALLYSVYRDTVDFLITEDVGMHKKATRLGIKDRVLSLEDALEIFKKDFRDEKVHHPPAVKEEFVYNLNINDSFFDSLKEEYGGEEFETWFTNIKRKGRKCWVHLIEDDTIGALLIYKVENEPTDSTSPLPAKKRFKMATFKATHTGYKIGELFIKLSVEYCIKNDLTEMYLTHFTQPDDYLVDLITEYGFVKVARKRNGEDVFAKELLPNIDVLKSVPPIEIFKRFYPNFYDGTRINKFIVPIRPEYHERLFIDYKGRQTTLSEHAGEFIIEGNAIKKAYLSHSTTTKISPGDILLFYRSRDRKEVTSLGIVEDVFSGLRDKDEIMRHVGKRTVYSVNEIEDMAKKPTIVILFTWHFHLVNPLKLKELMELGVLMGAPQSITQISHEKYLLIKSRGGIDERFTVD</sequence>